<dbReference type="STRING" id="282197.SAMN04488517_102463"/>
<accession>A0A0M6XTQ8</accession>
<sequence length="180" mass="19789">MSDPFADLGWLLDHVWTRLERGARDASDPFRLVTLATTGPHGAEARMVGLRVADRMARTVEVHTDLRTAKVRAAMHDPRAALLAWDTGAQVQLRLSVMLEVIAADADRWSRIPAEARLNYGTDPAPGAPVDAPRQVTRTPDMARFAALQGKVFAIDILSLAHDPHRRARFDGTGGRWIAP</sequence>
<feature type="domain" description="Pyridoxamine 5'-phosphate oxidase Alr4036 family FMN-binding" evidence="1">
    <location>
        <begin position="19"/>
        <end position="102"/>
    </location>
</feature>
<gene>
    <name evidence="2" type="ORF">JAN5088_02417</name>
</gene>
<dbReference type="InterPro" id="IPR024624">
    <property type="entry name" value="Pyridox_Oxase_Alr4036_FMN-bd"/>
</dbReference>
<dbReference type="AlphaFoldDB" id="A0A0M6XTQ8"/>
<organism evidence="2 3">
    <name type="scientific">Jannaschia rubra</name>
    <dbReference type="NCBI Taxonomy" id="282197"/>
    <lineage>
        <taxon>Bacteria</taxon>
        <taxon>Pseudomonadati</taxon>
        <taxon>Pseudomonadota</taxon>
        <taxon>Alphaproteobacteria</taxon>
        <taxon>Rhodobacterales</taxon>
        <taxon>Roseobacteraceae</taxon>
        <taxon>Jannaschia</taxon>
    </lineage>
</organism>
<dbReference type="OrthoDB" id="5120525at2"/>
<dbReference type="SUPFAM" id="SSF50475">
    <property type="entry name" value="FMN-binding split barrel"/>
    <property type="match status" value="1"/>
</dbReference>
<name>A0A0M6XTQ8_9RHOB</name>
<dbReference type="Pfam" id="PF12766">
    <property type="entry name" value="Pyridox_oxase_2"/>
    <property type="match status" value="1"/>
</dbReference>
<keyword evidence="3" id="KW-1185">Reference proteome</keyword>
<reference evidence="2 3" key="1">
    <citation type="submission" date="2015-07" db="EMBL/GenBank/DDBJ databases">
        <authorList>
            <person name="Noorani M."/>
        </authorList>
    </citation>
    <scope>NUCLEOTIDE SEQUENCE [LARGE SCALE GENOMIC DNA]</scope>
    <source>
        <strain evidence="2 3">CECT 5088</strain>
    </source>
</reference>
<evidence type="ECO:0000259" key="1">
    <source>
        <dbReference type="Pfam" id="PF12766"/>
    </source>
</evidence>
<dbReference type="GO" id="GO:0010181">
    <property type="term" value="F:FMN binding"/>
    <property type="evidence" value="ECO:0007669"/>
    <property type="project" value="InterPro"/>
</dbReference>
<evidence type="ECO:0000313" key="2">
    <source>
        <dbReference type="EMBL" id="CTQ33633.1"/>
    </source>
</evidence>
<dbReference type="Gene3D" id="2.30.110.10">
    <property type="entry name" value="Electron Transport, Fmn-binding Protein, Chain A"/>
    <property type="match status" value="1"/>
</dbReference>
<dbReference type="Proteomes" id="UP000048908">
    <property type="component" value="Unassembled WGS sequence"/>
</dbReference>
<dbReference type="EMBL" id="CXPG01000020">
    <property type="protein sequence ID" value="CTQ33633.1"/>
    <property type="molecule type" value="Genomic_DNA"/>
</dbReference>
<evidence type="ECO:0000313" key="3">
    <source>
        <dbReference type="Proteomes" id="UP000048908"/>
    </source>
</evidence>
<dbReference type="RefSeq" id="WP_055683023.1">
    <property type="nucleotide sequence ID" value="NZ_CXPG01000020.1"/>
</dbReference>
<proteinExistence type="predicted"/>
<protein>
    <submittedName>
        <fullName evidence="2">PPOX class probable FMN-dependent enzyme, family</fullName>
    </submittedName>
</protein>
<dbReference type="InterPro" id="IPR012349">
    <property type="entry name" value="Split_barrel_FMN-bd"/>
</dbReference>